<organism evidence="1">
    <name type="scientific">uncultured Caudovirales phage</name>
    <dbReference type="NCBI Taxonomy" id="2100421"/>
    <lineage>
        <taxon>Viruses</taxon>
        <taxon>Duplodnaviria</taxon>
        <taxon>Heunggongvirae</taxon>
        <taxon>Uroviricota</taxon>
        <taxon>Caudoviricetes</taxon>
        <taxon>Peduoviridae</taxon>
        <taxon>Maltschvirus</taxon>
        <taxon>Maltschvirus maltsch</taxon>
    </lineage>
</organism>
<protein>
    <recommendedName>
        <fullName evidence="2">DUF945 domain-containing protein</fullName>
    </recommendedName>
</protein>
<proteinExistence type="predicted"/>
<gene>
    <name evidence="1" type="ORF">UFOVP125_38</name>
</gene>
<dbReference type="InterPro" id="IPR026325">
    <property type="entry name" value="DUF932"/>
</dbReference>
<reference evidence="1" key="1">
    <citation type="submission" date="2020-04" db="EMBL/GenBank/DDBJ databases">
        <authorList>
            <person name="Chiriac C."/>
            <person name="Salcher M."/>
            <person name="Ghai R."/>
            <person name="Kavagutti S V."/>
        </authorList>
    </citation>
    <scope>NUCLEOTIDE SEQUENCE</scope>
</reference>
<evidence type="ECO:0000313" key="1">
    <source>
        <dbReference type="EMBL" id="CAB4131828.1"/>
    </source>
</evidence>
<name>A0A6J5LB09_9CAUD</name>
<dbReference type="Pfam" id="PF06067">
    <property type="entry name" value="DUF932"/>
    <property type="match status" value="1"/>
</dbReference>
<evidence type="ECO:0008006" key="2">
    <source>
        <dbReference type="Google" id="ProtNLM"/>
    </source>
</evidence>
<accession>A0A6J5LB09</accession>
<dbReference type="EMBL" id="LR796253">
    <property type="protein sequence ID" value="CAB4131828.1"/>
    <property type="molecule type" value="Genomic_DNA"/>
</dbReference>
<sequence>MIRYASSSKQSSFRSQSALSNEQIAYHAPSVMASEAHESRGERYSFIPTIQVIDGLRAEGFQPYEIRQTKVRDAGKREHTKHMVRMRHASSIVADEVPEIILLNSHDGTSSYQIMSGVFRFVCSNGLIAGDMFNNIKVRHTGNVVGDVIEGATRVLEDAKQIGSRIGEYKAIKLDRQEQLAFATSALQVRWGDDQPVLASRLLQASRWQDQQDDLWTVYNRVQENMMKGGVPGRSSTGRRTTTRAVGGVTENVKLNKALWTLADTMAALKLDKATDQFIAAHEHAYL</sequence>